<proteinExistence type="predicted"/>
<gene>
    <name evidence="1" type="ORF">BD311DRAFT_759813</name>
</gene>
<organism evidence="1">
    <name type="scientific">Dichomitus squalens</name>
    <dbReference type="NCBI Taxonomy" id="114155"/>
    <lineage>
        <taxon>Eukaryota</taxon>
        <taxon>Fungi</taxon>
        <taxon>Dikarya</taxon>
        <taxon>Basidiomycota</taxon>
        <taxon>Agaricomycotina</taxon>
        <taxon>Agaricomycetes</taxon>
        <taxon>Polyporales</taxon>
        <taxon>Polyporaceae</taxon>
        <taxon>Dichomitus</taxon>
    </lineage>
</organism>
<sequence>MVLNERRPISWDVSALWLSVTTQALMTLWDGQLQRQYAHACVYRELSGRVCGTCWMARGRYWDAHLGSEGR</sequence>
<dbReference type="EMBL" id="ML143429">
    <property type="protein sequence ID" value="TBU27676.1"/>
    <property type="molecule type" value="Genomic_DNA"/>
</dbReference>
<dbReference type="Proteomes" id="UP000292957">
    <property type="component" value="Unassembled WGS sequence"/>
</dbReference>
<evidence type="ECO:0000313" key="1">
    <source>
        <dbReference type="EMBL" id="TBU27676.1"/>
    </source>
</evidence>
<accession>A0A4Q9MNM8</accession>
<name>A0A4Q9MNM8_9APHY</name>
<dbReference type="AlphaFoldDB" id="A0A4Q9MNM8"/>
<reference evidence="1" key="1">
    <citation type="submission" date="2019-01" db="EMBL/GenBank/DDBJ databases">
        <title>Draft genome sequences of three monokaryotic isolates of the white-rot basidiomycete fungus Dichomitus squalens.</title>
        <authorList>
            <consortium name="DOE Joint Genome Institute"/>
            <person name="Lopez S.C."/>
            <person name="Andreopoulos B."/>
            <person name="Pangilinan J."/>
            <person name="Lipzen A."/>
            <person name="Riley R."/>
            <person name="Ahrendt S."/>
            <person name="Ng V."/>
            <person name="Barry K."/>
            <person name="Daum C."/>
            <person name="Grigoriev I.V."/>
            <person name="Hilden K.S."/>
            <person name="Makela M.R."/>
            <person name="de Vries R.P."/>
        </authorList>
    </citation>
    <scope>NUCLEOTIDE SEQUENCE [LARGE SCALE GENOMIC DNA]</scope>
    <source>
        <strain evidence="1">OM18370.1</strain>
    </source>
</reference>
<protein>
    <submittedName>
        <fullName evidence="1">Uncharacterized protein</fullName>
    </submittedName>
</protein>